<evidence type="ECO:0000313" key="4">
    <source>
        <dbReference type="Proteomes" id="UP000321735"/>
    </source>
</evidence>
<name>A0A9X7M1P0_BACCE</name>
<feature type="compositionally biased region" description="Basic and acidic residues" evidence="1">
    <location>
        <begin position="79"/>
        <end position="91"/>
    </location>
</feature>
<dbReference type="EMBL" id="CP031778">
    <property type="protein sequence ID" value="QDZ77160.1"/>
    <property type="molecule type" value="Genomic_DNA"/>
</dbReference>
<accession>A0A9X7M1P0</accession>
<dbReference type="RefSeq" id="WP_208742991.1">
    <property type="nucleotide sequence ID" value="NZ_CP031778.1"/>
</dbReference>
<proteinExistence type="predicted"/>
<dbReference type="Proteomes" id="UP000321735">
    <property type="component" value="Chromosome"/>
</dbReference>
<evidence type="ECO:0000256" key="1">
    <source>
        <dbReference type="SAM" id="MobiDB-lite"/>
    </source>
</evidence>
<evidence type="ECO:0000256" key="2">
    <source>
        <dbReference type="SAM" id="SignalP"/>
    </source>
</evidence>
<gene>
    <name evidence="3" type="ORF">D0437_31045</name>
</gene>
<keyword evidence="2" id="KW-0732">Signal</keyword>
<feature type="signal peptide" evidence="2">
    <location>
        <begin position="1"/>
        <end position="30"/>
    </location>
</feature>
<protein>
    <submittedName>
        <fullName evidence="3">Uncharacterized protein</fullName>
    </submittedName>
</protein>
<organism evidence="3 4">
    <name type="scientific">Bacillus cereus</name>
    <dbReference type="NCBI Taxonomy" id="1396"/>
    <lineage>
        <taxon>Bacteria</taxon>
        <taxon>Bacillati</taxon>
        <taxon>Bacillota</taxon>
        <taxon>Bacilli</taxon>
        <taxon>Bacillales</taxon>
        <taxon>Bacillaceae</taxon>
        <taxon>Bacillus</taxon>
        <taxon>Bacillus cereus group</taxon>
    </lineage>
</organism>
<evidence type="ECO:0000313" key="3">
    <source>
        <dbReference type="EMBL" id="QDZ77160.1"/>
    </source>
</evidence>
<sequence>MNKYKKIIKVTPMVFVLSTAILASPGHSLAAVQSTVQSQQDNSIKGYKLQNGKLSPVYESSFSQKPAAVNPLQVPEAPDNPKEDFPLKGESKDEIGKPLTDYVYINVVSHVEKSELTMSSDLYQGKYKILKPDGSSEMQFPFKAGTVRPGDVLYIVAIPKDDPILSDTTLERKTSYQRVSQDIIEQSGTYHYGQNVSTGITNETAWNFALTLGASYTATAGGGPLPASASYTLSASLETSFGTKHTVSSEKTITKNVTFGPALASYKYPNYKVAVYQVKSTYTVKPGKKLSDWLKYQNTPLSKRTDNDPNIPKEMLEIWEKPLEGIEHKIQSEFTYNEDDLYFTRTKGAGTYISN</sequence>
<reference evidence="3 4" key="1">
    <citation type="journal article" date="2019" name="Ecotoxicol. Environ. Saf.">
        <title>Microbial characterization of heavy metal resistant bacterial strains isolated from an electroplating wastewater treatment plant.</title>
        <authorList>
            <person name="Cai X."/>
            <person name="Zheng X."/>
            <person name="Zhang D."/>
            <person name="Iqbal W."/>
            <person name="Liu C."/>
            <person name="Yang B."/>
            <person name="Zhao X."/>
            <person name="Lu X."/>
            <person name="Mao Y."/>
        </authorList>
    </citation>
    <scope>NUCLEOTIDE SEQUENCE [LARGE SCALE GENOMIC DNA]</scope>
    <source>
        <strain evidence="3 4">Co1-1</strain>
    </source>
</reference>
<dbReference type="AlphaFoldDB" id="A0A9X7M1P0"/>
<feature type="chain" id="PRO_5040913390" evidence="2">
    <location>
        <begin position="31"/>
        <end position="355"/>
    </location>
</feature>
<feature type="region of interest" description="Disordered" evidence="1">
    <location>
        <begin position="70"/>
        <end position="91"/>
    </location>
</feature>